<dbReference type="NCBIfam" id="TIGR01382">
    <property type="entry name" value="PfpI"/>
    <property type="match status" value="1"/>
</dbReference>
<dbReference type="SUPFAM" id="SSF52317">
    <property type="entry name" value="Class I glutamine amidotransferase-like"/>
    <property type="match status" value="1"/>
</dbReference>
<dbReference type="OrthoDB" id="9792284at2"/>
<evidence type="ECO:0000259" key="2">
    <source>
        <dbReference type="Pfam" id="PF01965"/>
    </source>
</evidence>
<dbReference type="InterPro" id="IPR002818">
    <property type="entry name" value="DJ-1/PfpI"/>
</dbReference>
<dbReference type="CDD" id="cd03134">
    <property type="entry name" value="GATase1_PfpI_like"/>
    <property type="match status" value="1"/>
</dbReference>
<dbReference type="PANTHER" id="PTHR42733">
    <property type="entry name" value="DJ-1 PROTEIN"/>
    <property type="match status" value="1"/>
</dbReference>
<protein>
    <submittedName>
        <fullName evidence="3">Protease I</fullName>
    </submittedName>
</protein>
<dbReference type="InterPro" id="IPR029062">
    <property type="entry name" value="Class_I_gatase-like"/>
</dbReference>
<name>A0A1I0HRZ4_9RHOB</name>
<keyword evidence="3" id="KW-0378">Hydrolase</keyword>
<dbReference type="Gene3D" id="3.40.50.880">
    <property type="match status" value="1"/>
</dbReference>
<evidence type="ECO:0000256" key="1">
    <source>
        <dbReference type="ARBA" id="ARBA00008542"/>
    </source>
</evidence>
<accession>A0A1I0HRZ4</accession>
<feature type="domain" description="DJ-1/PfpI" evidence="2">
    <location>
        <begin position="8"/>
        <end position="175"/>
    </location>
</feature>
<keyword evidence="4" id="KW-1185">Reference proteome</keyword>
<reference evidence="3 4" key="1">
    <citation type="submission" date="2016-10" db="EMBL/GenBank/DDBJ databases">
        <authorList>
            <person name="de Groot N.N."/>
        </authorList>
    </citation>
    <scope>NUCLEOTIDE SEQUENCE [LARGE SCALE GENOMIC DNA]</scope>
    <source>
        <strain evidence="3 4">DSM 17862</strain>
    </source>
</reference>
<dbReference type="GO" id="GO:0008233">
    <property type="term" value="F:peptidase activity"/>
    <property type="evidence" value="ECO:0007669"/>
    <property type="project" value="UniProtKB-KW"/>
</dbReference>
<dbReference type="RefSeq" id="WP_090736627.1">
    <property type="nucleotide sequence ID" value="NZ_FOHO01000012.1"/>
</dbReference>
<keyword evidence="3" id="KW-0645">Protease</keyword>
<evidence type="ECO:0000313" key="3">
    <source>
        <dbReference type="EMBL" id="SET86947.1"/>
    </source>
</evidence>
<dbReference type="InterPro" id="IPR006286">
    <property type="entry name" value="C56_PfpI-like"/>
</dbReference>
<evidence type="ECO:0000313" key="4">
    <source>
        <dbReference type="Proteomes" id="UP000199180"/>
    </source>
</evidence>
<sequence length="183" mass="19886">MTDISKTRILIMATDGFEQSELEVPRDELRTAGAIVEIASPGGNAIRGWKDGDWGETVQVDRTIAEVDAGVYHALVLPGGQINPDRLRTEEAAVKLVQAFHDAGKIVAAICHGPWLLVEAGVAKGRRMTSYNSIRTDLENAGVIWEDQEVVADRGLITSRSPDDLPAFCAKIVEEVREGAHSR</sequence>
<organism evidence="3 4">
    <name type="scientific">Paracoccus homiensis</name>
    <dbReference type="NCBI Taxonomy" id="364199"/>
    <lineage>
        <taxon>Bacteria</taxon>
        <taxon>Pseudomonadati</taxon>
        <taxon>Pseudomonadota</taxon>
        <taxon>Alphaproteobacteria</taxon>
        <taxon>Rhodobacterales</taxon>
        <taxon>Paracoccaceae</taxon>
        <taxon>Paracoccus</taxon>
    </lineage>
</organism>
<comment type="similarity">
    <text evidence="1">Belongs to the peptidase C56 family.</text>
</comment>
<dbReference type="PANTHER" id="PTHR42733:SF12">
    <property type="entry name" value="PROTEINASE"/>
    <property type="match status" value="1"/>
</dbReference>
<dbReference type="EMBL" id="FOHO01000012">
    <property type="protein sequence ID" value="SET86947.1"/>
    <property type="molecule type" value="Genomic_DNA"/>
</dbReference>
<proteinExistence type="inferred from homology"/>
<dbReference type="STRING" id="364199.SAMN04489858_112101"/>
<gene>
    <name evidence="3" type="ORF">SAMN04489858_112101</name>
</gene>
<dbReference type="Pfam" id="PF01965">
    <property type="entry name" value="DJ-1_PfpI"/>
    <property type="match status" value="1"/>
</dbReference>
<dbReference type="PROSITE" id="PS51276">
    <property type="entry name" value="PEPTIDASE_C56_PFPI"/>
    <property type="match status" value="1"/>
</dbReference>
<dbReference type="AlphaFoldDB" id="A0A1I0HRZ4"/>
<dbReference type="GO" id="GO:0006508">
    <property type="term" value="P:proteolysis"/>
    <property type="evidence" value="ECO:0007669"/>
    <property type="project" value="UniProtKB-KW"/>
</dbReference>
<dbReference type="Proteomes" id="UP000199180">
    <property type="component" value="Unassembled WGS sequence"/>
</dbReference>